<comment type="similarity">
    <text evidence="3">Belongs to the UreF family.</text>
</comment>
<proteinExistence type="inferred from homology"/>
<keyword evidence="3" id="KW-0963">Cytoplasm</keyword>
<dbReference type="PANTHER" id="PTHR33620">
    <property type="entry name" value="UREASE ACCESSORY PROTEIN F"/>
    <property type="match status" value="1"/>
</dbReference>
<dbReference type="EMBL" id="JAQNDK010000001">
    <property type="protein sequence ID" value="MDC0678659.1"/>
    <property type="molecule type" value="Genomic_DNA"/>
</dbReference>
<evidence type="ECO:0000256" key="2">
    <source>
        <dbReference type="ARBA" id="ARBA00023186"/>
    </source>
</evidence>
<evidence type="ECO:0000256" key="1">
    <source>
        <dbReference type="ARBA" id="ARBA00022988"/>
    </source>
</evidence>
<keyword evidence="2 3" id="KW-0143">Chaperone</keyword>
<comment type="function">
    <text evidence="3">Required for maturation of urease via the functional incorporation of the urease nickel metallocenter.</text>
</comment>
<dbReference type="Proteomes" id="UP001217485">
    <property type="component" value="Unassembled WGS sequence"/>
</dbReference>
<keyword evidence="1 3" id="KW-0996">Nickel insertion</keyword>
<comment type="subcellular location">
    <subcellularLocation>
        <location evidence="3">Cytoplasm</location>
    </subcellularLocation>
</comment>
<evidence type="ECO:0000313" key="4">
    <source>
        <dbReference type="EMBL" id="MDC0678659.1"/>
    </source>
</evidence>
<dbReference type="Pfam" id="PF01730">
    <property type="entry name" value="UreF"/>
    <property type="match status" value="1"/>
</dbReference>
<gene>
    <name evidence="3" type="primary">ureF</name>
    <name evidence="4" type="ORF">POL72_13020</name>
</gene>
<accession>A0ABT5BYP8</accession>
<dbReference type="PIRSF" id="PIRSF009467">
    <property type="entry name" value="Ureas_acces_UreF"/>
    <property type="match status" value="1"/>
</dbReference>
<dbReference type="Gene3D" id="1.10.4190.10">
    <property type="entry name" value="Urease accessory protein UreF"/>
    <property type="match status" value="1"/>
</dbReference>
<dbReference type="PANTHER" id="PTHR33620:SF1">
    <property type="entry name" value="UREASE ACCESSORY PROTEIN F"/>
    <property type="match status" value="1"/>
</dbReference>
<comment type="subunit">
    <text evidence="3">UreD, UreF and UreG form a complex that acts as a GTP-hydrolysis-dependent molecular chaperone, activating the urease apoprotein by helping to assemble the nickel containing metallocenter of UreC. The UreE protein probably delivers the nickel.</text>
</comment>
<dbReference type="HAMAP" id="MF_01385">
    <property type="entry name" value="UreF"/>
    <property type="match status" value="1"/>
</dbReference>
<organism evidence="4 5">
    <name type="scientific">Sorangium atrum</name>
    <dbReference type="NCBI Taxonomy" id="2995308"/>
    <lineage>
        <taxon>Bacteria</taxon>
        <taxon>Pseudomonadati</taxon>
        <taxon>Myxococcota</taxon>
        <taxon>Polyangia</taxon>
        <taxon>Polyangiales</taxon>
        <taxon>Polyangiaceae</taxon>
        <taxon>Sorangium</taxon>
    </lineage>
</organism>
<keyword evidence="5" id="KW-1185">Reference proteome</keyword>
<reference evidence="4 5" key="1">
    <citation type="submission" date="2023-01" db="EMBL/GenBank/DDBJ databases">
        <title>Minimal conservation of predation-associated metabolite biosynthetic gene clusters underscores biosynthetic potential of Myxococcota including descriptions for ten novel species: Archangium lansinium sp. nov., Myxococcus landrumus sp. nov., Nannocystis bai.</title>
        <authorList>
            <person name="Ahearne A."/>
            <person name="Stevens C."/>
            <person name="Dowd S."/>
        </authorList>
    </citation>
    <scope>NUCLEOTIDE SEQUENCE [LARGE SCALE GENOMIC DNA]</scope>
    <source>
        <strain evidence="4 5">WIWO2</strain>
    </source>
</reference>
<evidence type="ECO:0000313" key="5">
    <source>
        <dbReference type="Proteomes" id="UP001217485"/>
    </source>
</evidence>
<dbReference type="RefSeq" id="WP_272095499.1">
    <property type="nucleotide sequence ID" value="NZ_JAQNDK010000001.1"/>
</dbReference>
<dbReference type="InterPro" id="IPR038277">
    <property type="entry name" value="UreF_sf"/>
</dbReference>
<comment type="caution">
    <text evidence="4">The sequence shown here is derived from an EMBL/GenBank/DDBJ whole genome shotgun (WGS) entry which is preliminary data.</text>
</comment>
<protein>
    <recommendedName>
        <fullName evidence="3">Urease accessory protein UreF</fullName>
    </recommendedName>
</protein>
<sequence length="220" mass="23188">MNRWLLLQLSDSAFPVGGFAHSAGLEAAVQLGEVGPGSALSSFIANALWQVGLGALPLVRAAHERPLDIATVDDACDAFLVNHVANRASRTQGRAFLATSARVFPSAEIRRLDAAVRAREALGHHAPAFGATLAALGVPRQDAQAVYLHASLRGVVSAAVRLGLVGPLEAQRLQLESAPILDAVLHECGDHGIDELAQPAPLLDLFGATQDRLYSRLFQS</sequence>
<evidence type="ECO:0000256" key="3">
    <source>
        <dbReference type="HAMAP-Rule" id="MF_01385"/>
    </source>
</evidence>
<name>A0ABT5BYP8_9BACT</name>
<dbReference type="InterPro" id="IPR002639">
    <property type="entry name" value="UreF"/>
</dbReference>